<organism evidence="1 2">
    <name type="scientific">Vibrio phage 2 TSL-2019</name>
    <dbReference type="NCBI Taxonomy" id="2508172"/>
    <lineage>
        <taxon>Viruses</taxon>
        <taxon>Duplodnaviria</taxon>
        <taxon>Heunggongvirae</taxon>
        <taxon>Uroviricota</taxon>
        <taxon>Caudoviricetes</taxon>
        <taxon>Chimalliviridae</taxon>
        <taxon>Gorgonvirinae</taxon>
        <taxon>Aphroditevirus</taxon>
        <taxon>Aphroditevirus av2TSL2019</taxon>
    </lineage>
</organism>
<accession>A0A513PWF3</accession>
<dbReference type="RefSeq" id="YP_009843228.1">
    <property type="nucleotide sequence ID" value="NC_048747.1"/>
</dbReference>
<keyword evidence="2" id="KW-1185">Reference proteome</keyword>
<dbReference type="KEGG" id="vg:55613494"/>
<sequence length="851" mass="94709">MKVISGGIPGRPQYTTKVGDVYAQLHRIAFARGEQLNETERQTSQLGGVITDTLNANYESLNLKLTEHMAKEGPQHGENLKTLGLNMVGDFTLTHAQHILEGGVYDEYITPSALNDALHQVIHNPEPELMSIGRTHYCMVDLAPELNGWVRDTGESGGTQQWERGGSIHHLDGHAYVGFPIRGKSTAMVVDETPGAKQIHGLRQVGVRYGSGTGDVLGWNAIALRERRASHPLTFLGTSGFAYDALYAPTGYDQSNDQLTANHVTWLDTDNIDNHFGGTISANADGIRFGLIHCEKATFDFHNGINGDPFFGWGSKVISDPLVFQYTFEGQQATDTLIDVDWTTLTGKTGIVFNHDFEVHGGFEWIEHNRELFIFLSANLTDADGNKHTAFFGWTANVRTPGSVTITRLRTPFDWSDSATPQLDNTHPFHPYHGSGAMRRRGGHASVYTYNLKYLVRDHVHELGSLKELFDRCKEIPSIPVSTNLKLHFGMSPTMLGNNQGRFFLQNDHTLINGQFKANGEWDFYRQEFQDGILDDGGFGGLSWIPSTSTRLISELEDFNQECVNTITDNGKVNLTGMVWSTDNLHQGKGEIRGVVGKGMLSKAVHLTDQSLAVIKEEHQTYLIENSYDAYACVMVYPVGELFQGLGMRCDSQGNVEVVKYEVVKSGNRFQVTRKGDYQNVYQSEGPVVGAPDNLRRFLKRDFYVYLADGQTPKVTIKHPVMDRTLILRLDIGEAITVEETFAPEPNEVGLTLFYFPFPTTYGIFMPVLGGLDGFYRLGNKSMTGSRVAYSDDVYANTSDRVVIKGRPYSIPPGFKWLDPYGKEISFNIKDGELNPETSDSVIDSNLSYPN</sequence>
<dbReference type="Proteomes" id="UP000320660">
    <property type="component" value="Segment"/>
</dbReference>
<proteinExistence type="predicted"/>
<dbReference type="EMBL" id="MK368614">
    <property type="protein sequence ID" value="QAU04281.1"/>
    <property type="molecule type" value="Genomic_DNA"/>
</dbReference>
<protein>
    <submittedName>
        <fullName evidence="1">Uncharacterized protein</fullName>
    </submittedName>
</protein>
<evidence type="ECO:0000313" key="2">
    <source>
        <dbReference type="Proteomes" id="UP000320660"/>
    </source>
</evidence>
<dbReference type="GeneID" id="55613494"/>
<reference evidence="1 2" key="1">
    <citation type="submission" date="2019-01" db="EMBL/GenBank/DDBJ databases">
        <authorList>
            <person name="Le T.S."/>
            <person name="Kurtboke I."/>
        </authorList>
    </citation>
    <scope>NUCLEOTIDE SEQUENCE [LARGE SCALE GENOMIC DNA]</scope>
</reference>
<name>A0A513PWF3_9CAUD</name>
<evidence type="ECO:0000313" key="1">
    <source>
        <dbReference type="EMBL" id="QAU04281.1"/>
    </source>
</evidence>